<dbReference type="GO" id="GO:0046872">
    <property type="term" value="F:metal ion binding"/>
    <property type="evidence" value="ECO:0007669"/>
    <property type="project" value="UniProtKB-KW"/>
</dbReference>
<keyword evidence="1" id="KW-0479">Metal-binding</keyword>
<dbReference type="PATRIC" id="fig|1582.47.peg.2624"/>
<accession>A0A0C4UR35</accession>
<dbReference type="InterPro" id="IPR036849">
    <property type="entry name" value="Enolase-like_C_sf"/>
</dbReference>
<dbReference type="STRING" id="1582.AAW28_05315"/>
<reference evidence="3" key="1">
    <citation type="journal article" date="2015" name="Appl. Microbiol. Biotechnol.">
        <title>Improvement of atopic dermatitis-like skin lesions by IL-4 inhibition of P14 protein isolated from Lactobacillus casei in NC/Nga mice.</title>
        <authorList>
            <person name="Kim M.S."/>
            <person name="Kim J.E."/>
            <person name="Yoon Y.S."/>
            <person name="Kim T.H."/>
            <person name="Seo J.G."/>
            <person name="Chung M.J."/>
            <person name="Yum D.Y."/>
        </authorList>
    </citation>
    <scope>NUCLEOTIDE SEQUENCE</scope>
    <source>
        <strain evidence="3">KCTC12398BP</strain>
    </source>
</reference>
<name>A0A0C4UR35_LACCA</name>
<evidence type="ECO:0000256" key="1">
    <source>
        <dbReference type="ARBA" id="ARBA00022723"/>
    </source>
</evidence>
<sequence>MAKSQDQFNEKVGKEINVSDEAVDKAAAQIEKVGYVTEKDVPEMIDRDYTRALSKKVSAKLHKDNDDDYFYEEPFDYENGRIANIMWDMDKIKTREEAMKILADELGLTVPKIVMRKIDEQVF</sequence>
<proteinExistence type="predicted"/>
<protein>
    <submittedName>
        <fullName evidence="3">p14</fullName>
    </submittedName>
</protein>
<keyword evidence="2" id="KW-0460">Magnesium</keyword>
<dbReference type="EMBL" id="KM454859">
    <property type="protein sequence ID" value="AIY34494.1"/>
    <property type="molecule type" value="Genomic_DNA"/>
</dbReference>
<evidence type="ECO:0000313" key="3">
    <source>
        <dbReference type="EMBL" id="AIY34494.1"/>
    </source>
</evidence>
<evidence type="ECO:0000256" key="2">
    <source>
        <dbReference type="ARBA" id="ARBA00022842"/>
    </source>
</evidence>
<organism evidence="3">
    <name type="scientific">Lacticaseibacillus casei</name>
    <name type="common">Lactobacillus casei</name>
    <dbReference type="NCBI Taxonomy" id="1582"/>
    <lineage>
        <taxon>Bacteria</taxon>
        <taxon>Bacillati</taxon>
        <taxon>Bacillota</taxon>
        <taxon>Bacilli</taxon>
        <taxon>Lactobacillales</taxon>
        <taxon>Lactobacillaceae</taxon>
        <taxon>Lacticaseibacillus</taxon>
    </lineage>
</organism>
<dbReference type="SUPFAM" id="SSF51604">
    <property type="entry name" value="Enolase C-terminal domain-like"/>
    <property type="match status" value="1"/>
</dbReference>
<dbReference type="AlphaFoldDB" id="A0A0C4UR35"/>
<dbReference type="OMA" id="KIVHHEV"/>